<feature type="region of interest" description="Disordered" evidence="1">
    <location>
        <begin position="430"/>
        <end position="556"/>
    </location>
</feature>
<feature type="region of interest" description="Disordered" evidence="1">
    <location>
        <begin position="752"/>
        <end position="780"/>
    </location>
</feature>
<dbReference type="STRING" id="3068.D8TJ37"/>
<name>D8TJ37_VOLCA</name>
<gene>
    <name evidence="2" type="ORF">VOLCADRAFT_86600</name>
</gene>
<sequence length="780" mass="82545">MTKGSARRRSKQQLGAEALAELKEGRVTPSRPEWSDRRPLRFWQPFNDWWRSELDRLGRRPNAQEINGWYEVHAYDLWKEDAPSLQETRVHAKCLRSLPLVRDYFRNYRAKKRSIGERLAANRQRRRSLTDRRLPLNSTYIPGEGFGYREDGEDGDDVDEGEEEDEDTSAAHDPDQPNHHEPMDADPGGVYPMGLGLDVEGYLSRDPTGAAAAAAAGLAQFASLRGASGANSVAAAAAAAAAGLPLELLHSGVPSLQSFMGSSAAALGSALWSSAAAAQPAAVLDAGRQHSELLRSLTLQQLQQAALQQQHHQHAQQQLALAAIAQNLALSRAAAGIPGIPGFPHHAAALVQPHSAYMSGRGLDERHAMEEAAYREGEQYRVEKEDGGATGGGRDGRGEEEEDEEGEQDEEEEEHGTVDFMELVAQQAANLGRGKRKRGPGLLGRRQDYDIEGVMGGRDAEGEGEDGTDTEDRAGAPGRAVGARRVGAAQLASRQRRGARGGVATLNGLPAAAVKHSTSRRQPVRAGSVSPEPAGGGARVGEGDEGREGDGERTAAALALVPLEDMQVPPALGLEPVPREALVRLAHEELSSPSKAGGPTRAASGSGGVPTEVQRSGSPVLGGDSSEQRTKARPHPPRAGDQLKLLEPAEATAVSVLAGIDMAPQAPMAPAPKEAAKASGGFRVAGGVGRGTAVPQHSRNEGDSGLPGLIQPAPQLHGVLKTSWVVQQVRVQRVAWLGRPAEAYRAARFVKGRSGGGSDGALEHRGEEGALPRAEKHPGV</sequence>
<feature type="compositionally biased region" description="Basic and acidic residues" evidence="1">
    <location>
        <begin position="375"/>
        <end position="387"/>
    </location>
</feature>
<dbReference type="KEGG" id="vcn:VOLCADRAFT_86600"/>
<feature type="compositionally biased region" description="Acidic residues" evidence="1">
    <location>
        <begin position="398"/>
        <end position="414"/>
    </location>
</feature>
<feature type="region of interest" description="Disordered" evidence="1">
    <location>
        <begin position="375"/>
        <end position="418"/>
    </location>
</feature>
<feature type="compositionally biased region" description="Basic and acidic residues" evidence="1">
    <location>
        <begin position="541"/>
        <end position="553"/>
    </location>
</feature>
<feature type="region of interest" description="Disordered" evidence="1">
    <location>
        <begin position="1"/>
        <end position="33"/>
    </location>
</feature>
<dbReference type="InParanoid" id="D8TJ37"/>
<dbReference type="Proteomes" id="UP000001058">
    <property type="component" value="Unassembled WGS sequence"/>
</dbReference>
<keyword evidence="3" id="KW-1185">Reference proteome</keyword>
<evidence type="ECO:0000313" key="2">
    <source>
        <dbReference type="EMBL" id="EFJ52469.1"/>
    </source>
</evidence>
<feature type="compositionally biased region" description="Low complexity" evidence="1">
    <location>
        <begin position="475"/>
        <end position="489"/>
    </location>
</feature>
<dbReference type="OrthoDB" id="549613at2759"/>
<feature type="region of interest" description="Disordered" evidence="1">
    <location>
        <begin position="119"/>
        <end position="191"/>
    </location>
</feature>
<evidence type="ECO:0000256" key="1">
    <source>
        <dbReference type="SAM" id="MobiDB-lite"/>
    </source>
</evidence>
<dbReference type="RefSeq" id="XP_002946542.1">
    <property type="nucleotide sequence ID" value="XM_002946496.1"/>
</dbReference>
<organism evidence="3">
    <name type="scientific">Volvox carteri f. nagariensis</name>
    <dbReference type="NCBI Taxonomy" id="3068"/>
    <lineage>
        <taxon>Eukaryota</taxon>
        <taxon>Viridiplantae</taxon>
        <taxon>Chlorophyta</taxon>
        <taxon>core chlorophytes</taxon>
        <taxon>Chlorophyceae</taxon>
        <taxon>CS clade</taxon>
        <taxon>Chlamydomonadales</taxon>
        <taxon>Volvocaceae</taxon>
        <taxon>Volvox</taxon>
    </lineage>
</organism>
<dbReference type="EMBL" id="GL378324">
    <property type="protein sequence ID" value="EFJ52469.1"/>
    <property type="molecule type" value="Genomic_DNA"/>
</dbReference>
<feature type="compositionally biased region" description="Basic residues" evidence="1">
    <location>
        <begin position="1"/>
        <end position="11"/>
    </location>
</feature>
<protein>
    <submittedName>
        <fullName evidence="2">Uncharacterized protein</fullName>
    </submittedName>
</protein>
<accession>D8TJ37</accession>
<feature type="region of interest" description="Disordered" evidence="1">
    <location>
        <begin position="589"/>
        <end position="642"/>
    </location>
</feature>
<dbReference type="GeneID" id="9624509"/>
<feature type="compositionally biased region" description="Acidic residues" evidence="1">
    <location>
        <begin position="151"/>
        <end position="168"/>
    </location>
</feature>
<feature type="compositionally biased region" description="Basic and acidic residues" evidence="1">
    <location>
        <begin position="169"/>
        <end position="183"/>
    </location>
</feature>
<reference evidence="2 3" key="1">
    <citation type="journal article" date="2010" name="Science">
        <title>Genomic analysis of organismal complexity in the multicellular green alga Volvox carteri.</title>
        <authorList>
            <person name="Prochnik S.E."/>
            <person name="Umen J."/>
            <person name="Nedelcu A.M."/>
            <person name="Hallmann A."/>
            <person name="Miller S.M."/>
            <person name="Nishii I."/>
            <person name="Ferris P."/>
            <person name="Kuo A."/>
            <person name="Mitros T."/>
            <person name="Fritz-Laylin L.K."/>
            <person name="Hellsten U."/>
            <person name="Chapman J."/>
            <person name="Simakov O."/>
            <person name="Rensing S.A."/>
            <person name="Terry A."/>
            <person name="Pangilinan J."/>
            <person name="Kapitonov V."/>
            <person name="Jurka J."/>
            <person name="Salamov A."/>
            <person name="Shapiro H."/>
            <person name="Schmutz J."/>
            <person name="Grimwood J."/>
            <person name="Lindquist E."/>
            <person name="Lucas S."/>
            <person name="Grigoriev I.V."/>
            <person name="Schmitt R."/>
            <person name="Kirk D."/>
            <person name="Rokhsar D.S."/>
        </authorList>
    </citation>
    <scope>NUCLEOTIDE SEQUENCE [LARGE SCALE GENOMIC DNA]</scope>
    <source>
        <strain evidence="3">f. Nagariensis / Eve</strain>
    </source>
</reference>
<dbReference type="AlphaFoldDB" id="D8TJ37"/>
<feature type="compositionally biased region" description="Basic and acidic residues" evidence="1">
    <location>
        <begin position="761"/>
        <end position="780"/>
    </location>
</feature>
<proteinExistence type="predicted"/>
<evidence type="ECO:0000313" key="3">
    <source>
        <dbReference type="Proteomes" id="UP000001058"/>
    </source>
</evidence>